<dbReference type="InterPro" id="IPR008160">
    <property type="entry name" value="Collagen"/>
</dbReference>
<feature type="compositionally biased region" description="Basic and acidic residues" evidence="1">
    <location>
        <begin position="156"/>
        <end position="171"/>
    </location>
</feature>
<evidence type="ECO:0008006" key="5">
    <source>
        <dbReference type="Google" id="ProtNLM"/>
    </source>
</evidence>
<evidence type="ECO:0000256" key="1">
    <source>
        <dbReference type="SAM" id="MobiDB-lite"/>
    </source>
</evidence>
<accession>A0A366LWW8</accession>
<comment type="caution">
    <text evidence="3">The sequence shown here is derived from an EMBL/GenBank/DDBJ whole genome shotgun (WGS) entry which is preliminary data.</text>
</comment>
<sequence>MALKLPGGRSLALAASGVLAGSLVAGGFVNASSAASTAAASNVIYACVNKTTQVVRIVGARTKCKPGETRISWNRQGPKGADGEGGLGPMGATGPKGPKGDPGAAGPKGDPGVRGPRGLQGPAGAKGEPGKDGVNGQDGKNGVNGQDGKNGVNGQDGKDGARGPQGERGERGPQGPKGDPGEGGGGVQIQVRTDTFDTTSGGSASCRSNEVVTGGGFYLSTSKRVTVIGSYPSGNGWSLKLAVTGEGHDDFAANATPSASPEPGDKSNKSHGNGGGNNPKAGGTVYALCAKK</sequence>
<feature type="chain" id="PRO_5038983596" description="Collagen triple helix repeat protein" evidence="2">
    <location>
        <begin position="21"/>
        <end position="292"/>
    </location>
</feature>
<proteinExistence type="predicted"/>
<gene>
    <name evidence="3" type="ORF">DP939_23700</name>
</gene>
<dbReference type="Pfam" id="PF01391">
    <property type="entry name" value="Collagen"/>
    <property type="match status" value="1"/>
</dbReference>
<keyword evidence="4" id="KW-1185">Reference proteome</keyword>
<reference evidence="3 4" key="1">
    <citation type="submission" date="2018-06" db="EMBL/GenBank/DDBJ databases">
        <title>Sphaerisporangium craniellae sp. nov., isolated from a marine sponge in the South China Sea.</title>
        <authorList>
            <person name="Li L."/>
        </authorList>
    </citation>
    <scope>NUCLEOTIDE SEQUENCE [LARGE SCALE GENOMIC DNA]</scope>
    <source>
        <strain evidence="3 4">LHW63015</strain>
    </source>
</reference>
<keyword evidence="2" id="KW-0732">Signal</keyword>
<dbReference type="PANTHER" id="PTHR24023:SF1082">
    <property type="entry name" value="COLLAGEN TRIPLE HELIX REPEAT"/>
    <property type="match status" value="1"/>
</dbReference>
<name>A0A366LWW8_9ACTN</name>
<dbReference type="GO" id="GO:0005615">
    <property type="term" value="C:extracellular space"/>
    <property type="evidence" value="ECO:0007669"/>
    <property type="project" value="TreeGrafter"/>
</dbReference>
<dbReference type="AlphaFoldDB" id="A0A366LWW8"/>
<protein>
    <recommendedName>
        <fullName evidence="5">Collagen triple helix repeat protein</fullName>
    </recommendedName>
</protein>
<dbReference type="GO" id="GO:0031012">
    <property type="term" value="C:extracellular matrix"/>
    <property type="evidence" value="ECO:0007669"/>
    <property type="project" value="TreeGrafter"/>
</dbReference>
<dbReference type="Proteomes" id="UP000253303">
    <property type="component" value="Unassembled WGS sequence"/>
</dbReference>
<dbReference type="RefSeq" id="WP_147268107.1">
    <property type="nucleotide sequence ID" value="NZ_QMEY01000010.1"/>
</dbReference>
<feature type="region of interest" description="Disordered" evidence="1">
    <location>
        <begin position="68"/>
        <end position="188"/>
    </location>
</feature>
<dbReference type="PANTHER" id="PTHR24023">
    <property type="entry name" value="COLLAGEN ALPHA"/>
    <property type="match status" value="1"/>
</dbReference>
<feature type="signal peptide" evidence="2">
    <location>
        <begin position="1"/>
        <end position="20"/>
    </location>
</feature>
<dbReference type="OrthoDB" id="3543845at2"/>
<organism evidence="3 4">
    <name type="scientific">Spongiactinospora rosea</name>
    <dbReference type="NCBI Taxonomy" id="2248750"/>
    <lineage>
        <taxon>Bacteria</taxon>
        <taxon>Bacillati</taxon>
        <taxon>Actinomycetota</taxon>
        <taxon>Actinomycetes</taxon>
        <taxon>Streptosporangiales</taxon>
        <taxon>Streptosporangiaceae</taxon>
        <taxon>Spongiactinospora</taxon>
    </lineage>
</organism>
<dbReference type="InterPro" id="IPR050149">
    <property type="entry name" value="Collagen_superfamily"/>
</dbReference>
<evidence type="ECO:0000256" key="2">
    <source>
        <dbReference type="SAM" id="SignalP"/>
    </source>
</evidence>
<feature type="region of interest" description="Disordered" evidence="1">
    <location>
        <begin position="249"/>
        <end position="284"/>
    </location>
</feature>
<evidence type="ECO:0000313" key="3">
    <source>
        <dbReference type="EMBL" id="RBQ17859.1"/>
    </source>
</evidence>
<dbReference type="EMBL" id="QMEY01000010">
    <property type="protein sequence ID" value="RBQ17859.1"/>
    <property type="molecule type" value="Genomic_DNA"/>
</dbReference>
<evidence type="ECO:0000313" key="4">
    <source>
        <dbReference type="Proteomes" id="UP000253303"/>
    </source>
</evidence>
<feature type="compositionally biased region" description="Low complexity" evidence="1">
    <location>
        <begin position="92"/>
        <end position="110"/>
    </location>
</feature>